<evidence type="ECO:0000313" key="2">
    <source>
        <dbReference type="EMBL" id="MCE2594516.1"/>
    </source>
</evidence>
<feature type="transmembrane region" description="Helical" evidence="1">
    <location>
        <begin position="51"/>
        <end position="68"/>
    </location>
</feature>
<keyword evidence="1" id="KW-0812">Transmembrane</keyword>
<organism evidence="2 3">
    <name type="scientific">Motilimonas cestriensis</name>
    <dbReference type="NCBI Taxonomy" id="2742685"/>
    <lineage>
        <taxon>Bacteria</taxon>
        <taxon>Pseudomonadati</taxon>
        <taxon>Pseudomonadota</taxon>
        <taxon>Gammaproteobacteria</taxon>
        <taxon>Alteromonadales</taxon>
        <taxon>Alteromonadales genera incertae sedis</taxon>
        <taxon>Motilimonas</taxon>
    </lineage>
</organism>
<feature type="transmembrane region" description="Helical" evidence="1">
    <location>
        <begin position="259"/>
        <end position="278"/>
    </location>
</feature>
<dbReference type="RefSeq" id="WP_233052053.1">
    <property type="nucleotide sequence ID" value="NZ_JAIMJA010000005.1"/>
</dbReference>
<keyword evidence="1" id="KW-0472">Membrane</keyword>
<feature type="transmembrane region" description="Helical" evidence="1">
    <location>
        <begin position="197"/>
        <end position="218"/>
    </location>
</feature>
<proteinExistence type="predicted"/>
<feature type="transmembrane region" description="Helical" evidence="1">
    <location>
        <begin position="306"/>
        <end position="328"/>
    </location>
</feature>
<protein>
    <submittedName>
        <fullName evidence="2">Uncharacterized protein</fullName>
    </submittedName>
</protein>
<keyword evidence="3" id="KW-1185">Reference proteome</keyword>
<evidence type="ECO:0000313" key="3">
    <source>
        <dbReference type="Proteomes" id="UP001201273"/>
    </source>
</evidence>
<sequence length="353" mass="37913">MYSDDDINSAVGAGIFSPETATAFREHVANLKHSSSADEERFRLITGFNDIFVVIACGLLLISANFIASSVGVGFGPLVVAVTAWGLSEFFIRQRRMALPAIVLMFCFVWGAATTAFEWLPFIGLSNDLSVFGDGVFQDLALYVALNVALTCVVAGVSAWLHWLRFSVPITIAAITASVVALVLSLILGFFPDSYGLLLVMLLLSGLSVFAFALYWDFSDQQRETRRADVAFWLHLLAAPLMVHPVFALLGAFSGDSSSAQSAIIIGVYLLIGLVSLAIDRRALMVSALGYVIYALSTLFSHHGNISMGFATTALLIGAALLLLSAFWNPCRKVALALLPSSVKAHLAPVRVN</sequence>
<reference evidence="2 3" key="1">
    <citation type="journal article" date="2022" name="Environ. Microbiol. Rep.">
        <title>Eco-phylogenetic analyses reveal divergent evolution of vitamin B12 metabolism in the marine bacterial family 'Psychromonadaceae'.</title>
        <authorList>
            <person name="Jin X."/>
            <person name="Yang Y."/>
            <person name="Cao H."/>
            <person name="Gao B."/>
            <person name="Zhao Z."/>
        </authorList>
    </citation>
    <scope>NUCLEOTIDE SEQUENCE [LARGE SCALE GENOMIC DNA]</scope>
    <source>
        <strain evidence="2 3">MKS20</strain>
    </source>
</reference>
<feature type="transmembrane region" description="Helical" evidence="1">
    <location>
        <begin position="168"/>
        <end position="191"/>
    </location>
</feature>
<comment type="caution">
    <text evidence="2">The sequence shown here is derived from an EMBL/GenBank/DDBJ whole genome shotgun (WGS) entry which is preliminary data.</text>
</comment>
<feature type="transmembrane region" description="Helical" evidence="1">
    <location>
        <begin position="283"/>
        <end position="300"/>
    </location>
</feature>
<accession>A0ABS8W9S9</accession>
<name>A0ABS8W9S9_9GAMM</name>
<dbReference type="EMBL" id="JAIMJA010000005">
    <property type="protein sequence ID" value="MCE2594516.1"/>
    <property type="molecule type" value="Genomic_DNA"/>
</dbReference>
<evidence type="ECO:0000256" key="1">
    <source>
        <dbReference type="SAM" id="Phobius"/>
    </source>
</evidence>
<feature type="transmembrane region" description="Helical" evidence="1">
    <location>
        <begin position="230"/>
        <end position="253"/>
    </location>
</feature>
<dbReference type="Proteomes" id="UP001201273">
    <property type="component" value="Unassembled WGS sequence"/>
</dbReference>
<feature type="transmembrane region" description="Helical" evidence="1">
    <location>
        <begin position="140"/>
        <end position="161"/>
    </location>
</feature>
<feature type="transmembrane region" description="Helical" evidence="1">
    <location>
        <begin position="74"/>
        <end position="92"/>
    </location>
</feature>
<feature type="transmembrane region" description="Helical" evidence="1">
    <location>
        <begin position="99"/>
        <end position="120"/>
    </location>
</feature>
<keyword evidence="1" id="KW-1133">Transmembrane helix</keyword>
<gene>
    <name evidence="2" type="ORF">K6Y31_06785</name>
</gene>